<dbReference type="EMBL" id="CP000817">
    <property type="protein sequence ID" value="ACA38655.1"/>
    <property type="molecule type" value="Genomic_DNA"/>
</dbReference>
<dbReference type="EnsemblBacteria" id="ACA38655">
    <property type="protein sequence ID" value="ACA38655"/>
    <property type="gene ID" value="Bsph_1043"/>
</dbReference>
<dbReference type="AlphaFoldDB" id="B1HM83"/>
<reference evidence="1 2" key="1">
    <citation type="journal article" date="2008" name="J. Bacteriol.">
        <title>Complete genome sequence of the mosquitocidal bacterium Bacillus sphaericus C3-41 and comparison with those of closely related Bacillus species.</title>
        <authorList>
            <person name="Hu X."/>
            <person name="Fan W."/>
            <person name="Han B."/>
            <person name="Liu H."/>
            <person name="Zheng D."/>
            <person name="Li Q."/>
            <person name="Dong W."/>
            <person name="Yan J."/>
            <person name="Gao M."/>
            <person name="Berry C."/>
            <person name="Yuan Z."/>
        </authorList>
    </citation>
    <scope>NUCLEOTIDE SEQUENCE [LARGE SCALE GENOMIC DNA]</scope>
    <source>
        <strain evidence="1 2">C3-41</strain>
    </source>
</reference>
<dbReference type="KEGG" id="lsp:Bsph_1043"/>
<dbReference type="Proteomes" id="UP000002164">
    <property type="component" value="Chromosome"/>
</dbReference>
<evidence type="ECO:0000313" key="1">
    <source>
        <dbReference type="EMBL" id="ACA38655.1"/>
    </source>
</evidence>
<accession>B1HM83</accession>
<sequence length="51" mass="6194">MFYKEELEPYKKRGVQLLNLRKITRQHENITGVMIQTKLQFQAVLEQEFPE</sequence>
<gene>
    <name evidence="1" type="ordered locus">Bsph_1043</name>
</gene>
<dbReference type="HOGENOM" id="CLU_3100497_0_0_9"/>
<name>B1HM83_LYSSC</name>
<evidence type="ECO:0000313" key="2">
    <source>
        <dbReference type="Proteomes" id="UP000002164"/>
    </source>
</evidence>
<organism evidence="1 2">
    <name type="scientific">Lysinibacillus sphaericus (strain C3-41)</name>
    <dbReference type="NCBI Taxonomy" id="444177"/>
    <lineage>
        <taxon>Bacteria</taxon>
        <taxon>Bacillati</taxon>
        <taxon>Bacillota</taxon>
        <taxon>Bacilli</taxon>
        <taxon>Bacillales</taxon>
        <taxon>Bacillaceae</taxon>
        <taxon>Lysinibacillus</taxon>
    </lineage>
</organism>
<protein>
    <submittedName>
        <fullName evidence="1">Uncharacterized protein</fullName>
    </submittedName>
</protein>
<proteinExistence type="predicted"/>